<dbReference type="GO" id="GO:0016841">
    <property type="term" value="F:ammonia-lyase activity"/>
    <property type="evidence" value="ECO:0007669"/>
    <property type="project" value="UniProtKB-ARBA"/>
</dbReference>
<dbReference type="Gene3D" id="1.20.200.10">
    <property type="entry name" value="Fumarase/aspartase (Central domain)"/>
    <property type="match status" value="1"/>
</dbReference>
<evidence type="ECO:0008006" key="3">
    <source>
        <dbReference type="Google" id="ProtNLM"/>
    </source>
</evidence>
<dbReference type="InterPro" id="IPR008948">
    <property type="entry name" value="L-Aspartase-like"/>
</dbReference>
<dbReference type="SUPFAM" id="SSF48557">
    <property type="entry name" value="L-aspartase-like"/>
    <property type="match status" value="1"/>
</dbReference>
<evidence type="ECO:0000313" key="1">
    <source>
        <dbReference type="EMBL" id="RKF44954.1"/>
    </source>
</evidence>
<name>A0A3R7LA89_9BURK</name>
<dbReference type="InterPro" id="IPR001106">
    <property type="entry name" value="Aromatic_Lyase"/>
</dbReference>
<organism evidence="1 2">
    <name type="scientific">Paraburkholderia fungorum</name>
    <dbReference type="NCBI Taxonomy" id="134537"/>
    <lineage>
        <taxon>Bacteria</taxon>
        <taxon>Pseudomonadati</taxon>
        <taxon>Pseudomonadota</taxon>
        <taxon>Betaproteobacteria</taxon>
        <taxon>Burkholderiales</taxon>
        <taxon>Burkholderiaceae</taxon>
        <taxon>Paraburkholderia</taxon>
    </lineage>
</organism>
<dbReference type="PANTHER" id="PTHR10362">
    <property type="entry name" value="HISTIDINE AMMONIA-LYASE"/>
    <property type="match status" value="1"/>
</dbReference>
<sequence>MERMHAARRVVEQAVARGDRVYGVTTSVGAKTGVPLAPASIEEFNRRLLQTHNFGHGPTAPDEIVRAMMVILVNSMASGRLGVRPVLATMLVDALNSRRTFRVHTWGSIGQSDMSPVADLALALYADITLTSGEALALLNSSALSLGTAAMAIDDLRRLLKSWTIVSALSMEGFAANPSILSPAAIRSRPFEGLRIAAELIRAQLDGSYILKSDGPRHLQDPLCFRSLPITFGNAFDSFAFVEKQISIELNASQNNPIVSIEDDTLVSVANFDMLSLSMALDTVRLALSPVVTSATERVAKLTDSFWSGLPVGLIEEDSVGLPGFNGLAQFHKSLASEARLLAGPTVIELASSSHSNGNLDRASMATVAARRARETAELCKSLLTMELMVAAQAVEIRKATPLGVSTTKLLEFVRGFVPHAAGHERVPHPTPLLAALESREYDLSEIVA</sequence>
<reference evidence="1 2" key="1">
    <citation type="submission" date="2016-07" db="EMBL/GenBank/DDBJ databases">
        <title>Genome analysis of Burkholderia fungorum ES3-20.</title>
        <authorList>
            <person name="Xu D."/>
            <person name="Yao R."/>
            <person name="Zheng S."/>
        </authorList>
    </citation>
    <scope>NUCLEOTIDE SEQUENCE [LARGE SCALE GENOMIC DNA]</scope>
    <source>
        <strain evidence="1 2">ES3-20</strain>
    </source>
</reference>
<dbReference type="AlphaFoldDB" id="A0A3R7LA89"/>
<comment type="caution">
    <text evidence="1">The sequence shown here is derived from an EMBL/GenBank/DDBJ whole genome shotgun (WGS) entry which is preliminary data.</text>
</comment>
<gene>
    <name evidence="1" type="ORF">BCY88_27510</name>
</gene>
<proteinExistence type="predicted"/>
<protein>
    <recommendedName>
        <fullName evidence="3">Histidine ammonia-lyase</fullName>
    </recommendedName>
</protein>
<dbReference type="Gene3D" id="1.10.275.10">
    <property type="entry name" value="Fumarase/aspartase (N-terminal domain)"/>
    <property type="match status" value="1"/>
</dbReference>
<accession>A0A3R7LA89</accession>
<dbReference type="InterPro" id="IPR024083">
    <property type="entry name" value="Fumarase/histidase_N"/>
</dbReference>
<evidence type="ECO:0000313" key="2">
    <source>
        <dbReference type="Proteomes" id="UP000283709"/>
    </source>
</evidence>
<dbReference type="EMBL" id="MCAS01000017">
    <property type="protein sequence ID" value="RKF44954.1"/>
    <property type="molecule type" value="Genomic_DNA"/>
</dbReference>
<dbReference type="Pfam" id="PF00221">
    <property type="entry name" value="Lyase_aromatic"/>
    <property type="match status" value="2"/>
</dbReference>
<dbReference type="Proteomes" id="UP000283709">
    <property type="component" value="Unassembled WGS sequence"/>
</dbReference>